<dbReference type="RefSeq" id="WP_106307318.1">
    <property type="nucleotide sequence ID" value="NZ_PVWO01000231.1"/>
</dbReference>
<dbReference type="AlphaFoldDB" id="A0A2T1GBU2"/>
<gene>
    <name evidence="5" type="ORF">C7B77_17000</name>
</gene>
<proteinExistence type="predicted"/>
<dbReference type="InterPro" id="IPR025564">
    <property type="entry name" value="CAAD_dom"/>
</dbReference>
<evidence type="ECO:0000256" key="2">
    <source>
        <dbReference type="SAM" id="MobiDB-lite"/>
    </source>
</evidence>
<feature type="transmembrane region" description="Helical" evidence="3">
    <location>
        <begin position="270"/>
        <end position="288"/>
    </location>
</feature>
<feature type="region of interest" description="Disordered" evidence="2">
    <location>
        <begin position="1"/>
        <end position="63"/>
    </location>
</feature>
<protein>
    <recommendedName>
        <fullName evidence="4">Cyanobacterial aminoacyl-tRNA synthetase CAAD domain-containing protein</fullName>
    </recommendedName>
</protein>
<evidence type="ECO:0000259" key="4">
    <source>
        <dbReference type="Pfam" id="PF14159"/>
    </source>
</evidence>
<feature type="compositionally biased region" description="Low complexity" evidence="2">
    <location>
        <begin position="48"/>
        <end position="58"/>
    </location>
</feature>
<sequence length="310" mass="33546">MSIDLTTEISRIDEHDPNHVETPKAEDGKPTEAQEYDNAHVENASVENMDPMPAAMADANDESAVAPDLSDAAMGYGEAPIADASSESATMPDLGEDALAANGDFPDELPSEAIATPTLDDTIATNDSNLKVANESPVVHDLSEDAMKYDQKSLEKSAGEIEASLHSSSDAVVDNEYAPMPASMDTAATTATADVTDEKSITDSAKEIWQSLQSNNAELLNNAKSSVTDYYQNNRQLFDWLGLTIVAFVAIKLLFAGLNAVDSIPLMSPILKIVGLYYTVRFVSRYLIREQDRKELMQAIDRTKTEIFGS</sequence>
<evidence type="ECO:0000313" key="6">
    <source>
        <dbReference type="Proteomes" id="UP000238937"/>
    </source>
</evidence>
<comment type="caution">
    <text evidence="5">The sequence shown here is derived from an EMBL/GenBank/DDBJ whole genome shotgun (WGS) entry which is preliminary data.</text>
</comment>
<evidence type="ECO:0000256" key="3">
    <source>
        <dbReference type="SAM" id="Phobius"/>
    </source>
</evidence>
<dbReference type="Pfam" id="PF14159">
    <property type="entry name" value="CAAD"/>
    <property type="match status" value="1"/>
</dbReference>
<dbReference type="Proteomes" id="UP000238937">
    <property type="component" value="Unassembled WGS sequence"/>
</dbReference>
<name>A0A2T1GBU2_9CYAN</name>
<keyword evidence="3" id="KW-0472">Membrane</keyword>
<keyword evidence="6" id="KW-1185">Reference proteome</keyword>
<organism evidence="5 6">
    <name type="scientific">Chamaesiphon polymorphus CCALA 037</name>
    <dbReference type="NCBI Taxonomy" id="2107692"/>
    <lineage>
        <taxon>Bacteria</taxon>
        <taxon>Bacillati</taxon>
        <taxon>Cyanobacteriota</taxon>
        <taxon>Cyanophyceae</taxon>
        <taxon>Gomontiellales</taxon>
        <taxon>Chamaesiphonaceae</taxon>
        <taxon>Chamaesiphon</taxon>
    </lineage>
</organism>
<feature type="transmembrane region" description="Helical" evidence="3">
    <location>
        <begin position="240"/>
        <end position="258"/>
    </location>
</feature>
<accession>A0A2T1GBU2</accession>
<dbReference type="InterPro" id="IPR033344">
    <property type="entry name" value="CURT1"/>
</dbReference>
<dbReference type="OrthoDB" id="459910at2"/>
<feature type="domain" description="Cyanobacterial aminoacyl-tRNA synthetase CAAD" evidence="4">
    <location>
        <begin position="226"/>
        <end position="309"/>
    </location>
</feature>
<reference evidence="5 6" key="1">
    <citation type="submission" date="2018-03" db="EMBL/GenBank/DDBJ databases">
        <title>The ancient ancestry and fast evolution of plastids.</title>
        <authorList>
            <person name="Moore K.R."/>
            <person name="Magnabosco C."/>
            <person name="Momper L."/>
            <person name="Gold D.A."/>
            <person name="Bosak T."/>
            <person name="Fournier G.P."/>
        </authorList>
    </citation>
    <scope>NUCLEOTIDE SEQUENCE [LARGE SCALE GENOMIC DNA]</scope>
    <source>
        <strain evidence="5 6">CCALA 037</strain>
    </source>
</reference>
<dbReference type="GO" id="GO:0009579">
    <property type="term" value="C:thylakoid"/>
    <property type="evidence" value="ECO:0007669"/>
    <property type="project" value="InterPro"/>
</dbReference>
<comment type="subcellular location">
    <subcellularLocation>
        <location evidence="1">Membrane</location>
        <topology evidence="1">Multi-pass membrane protein</topology>
    </subcellularLocation>
</comment>
<evidence type="ECO:0000256" key="1">
    <source>
        <dbReference type="ARBA" id="ARBA00004141"/>
    </source>
</evidence>
<keyword evidence="3" id="KW-1133">Transmembrane helix</keyword>
<dbReference type="PANTHER" id="PTHR33222:SF4">
    <property type="entry name" value="PROTEIN CURVATURE THYLAKOID 1A, CHLOROPLASTIC"/>
    <property type="match status" value="1"/>
</dbReference>
<keyword evidence="3" id="KW-0812">Transmembrane</keyword>
<feature type="compositionally biased region" description="Basic and acidic residues" evidence="2">
    <location>
        <begin position="10"/>
        <end position="40"/>
    </location>
</feature>
<dbReference type="EMBL" id="PVWO01000231">
    <property type="protein sequence ID" value="PSB54821.1"/>
    <property type="molecule type" value="Genomic_DNA"/>
</dbReference>
<dbReference type="PANTHER" id="PTHR33222">
    <property type="match status" value="1"/>
</dbReference>
<dbReference type="GO" id="GO:0016020">
    <property type="term" value="C:membrane"/>
    <property type="evidence" value="ECO:0007669"/>
    <property type="project" value="UniProtKB-SubCell"/>
</dbReference>
<evidence type="ECO:0000313" key="5">
    <source>
        <dbReference type="EMBL" id="PSB54821.1"/>
    </source>
</evidence>